<dbReference type="CDD" id="cd18787">
    <property type="entry name" value="SF2_C_DEAD"/>
    <property type="match status" value="1"/>
</dbReference>
<dbReference type="PANTHER" id="PTHR47963:SF7">
    <property type="entry name" value="ATP-DEPENDENT RNA HELICASE YFML-RELATED"/>
    <property type="match status" value="1"/>
</dbReference>
<dbReference type="GO" id="GO:0033592">
    <property type="term" value="F:RNA strand annealing activity"/>
    <property type="evidence" value="ECO:0007669"/>
    <property type="project" value="TreeGrafter"/>
</dbReference>
<evidence type="ECO:0000256" key="5">
    <source>
        <dbReference type="SAM" id="MobiDB-lite"/>
    </source>
</evidence>
<dbReference type="GO" id="GO:0016787">
    <property type="term" value="F:hydrolase activity"/>
    <property type="evidence" value="ECO:0007669"/>
    <property type="project" value="UniProtKB-KW"/>
</dbReference>
<evidence type="ECO:0000256" key="4">
    <source>
        <dbReference type="ARBA" id="ARBA00022840"/>
    </source>
</evidence>
<dbReference type="STRING" id="1423726.FC07_GL000640"/>
<dbReference type="Pfam" id="PF00271">
    <property type="entry name" value="Helicase_C"/>
    <property type="match status" value="1"/>
</dbReference>
<evidence type="ECO:0000256" key="2">
    <source>
        <dbReference type="ARBA" id="ARBA00022801"/>
    </source>
</evidence>
<dbReference type="Gene3D" id="3.40.50.300">
    <property type="entry name" value="P-loop containing nucleotide triphosphate hydrolases"/>
    <property type="match status" value="2"/>
</dbReference>
<keyword evidence="4" id="KW-0067">ATP-binding</keyword>
<dbReference type="SMART" id="SM00487">
    <property type="entry name" value="DEXDc"/>
    <property type="match status" value="1"/>
</dbReference>
<dbReference type="InterPro" id="IPR050547">
    <property type="entry name" value="DEAD_box_RNA_helicases"/>
</dbReference>
<sequence>MPSKQFQTVWEQAGFQAETAIQTAVYQPLKQDHSILGLAPTGSGKTLAFALPLFEKLVPGDGLQLLILAPSQELVMQERDALRPYAQAVGLKIQGVAGGANIKRQIERLKQKPEVIVATAGRLLELAAQHKIKFHTLQTIVIDEADQQLLPEKMDVTRDVVRHSPSETQLAFFSATKIRVMDELEKWFGLPIETIDVRAEDHSQGSVCHGMIDVPVRKRVDALRRLSHVPNFYALVFFNSLNDLKDAAEVLQHQHVSCRVLTSELTQIKRQQALRAFRKQEVRLLLTTDVAARGLDIPALPAVVNYDQPRDLETYIHRTGRTGRMGQSGYAISLGNEHQLRQLKQLVGTKYQVLTLYLTQGQLQLTPPERRPQVTAKSVRHQPKAKPKKTHAPQPAPEPKPKKKKRKRDQKNKGKRMTK</sequence>
<comment type="caution">
    <text evidence="8">The sequence shown here is derived from an EMBL/GenBank/DDBJ whole genome shotgun (WGS) entry which is preliminary data.</text>
</comment>
<reference evidence="8 9" key="1">
    <citation type="journal article" date="2015" name="Genome Announc.">
        <title>Expanding the biotechnology potential of lactobacilli through comparative genomics of 213 strains and associated genera.</title>
        <authorList>
            <person name="Sun Z."/>
            <person name="Harris H.M."/>
            <person name="McCann A."/>
            <person name="Guo C."/>
            <person name="Argimon S."/>
            <person name="Zhang W."/>
            <person name="Yang X."/>
            <person name="Jeffery I.B."/>
            <person name="Cooney J.C."/>
            <person name="Kagawa T.F."/>
            <person name="Liu W."/>
            <person name="Song Y."/>
            <person name="Salvetti E."/>
            <person name="Wrobel A."/>
            <person name="Rasinkangas P."/>
            <person name="Parkhill J."/>
            <person name="Rea M.C."/>
            <person name="O'Sullivan O."/>
            <person name="Ritari J."/>
            <person name="Douillard F.P."/>
            <person name="Paul Ross R."/>
            <person name="Yang R."/>
            <person name="Briner A.E."/>
            <person name="Felis G.E."/>
            <person name="de Vos W.M."/>
            <person name="Barrangou R."/>
            <person name="Klaenhammer T.R."/>
            <person name="Caufield P.W."/>
            <person name="Cui Y."/>
            <person name="Zhang H."/>
            <person name="O'Toole P.W."/>
        </authorList>
    </citation>
    <scope>NUCLEOTIDE SEQUENCE [LARGE SCALE GENOMIC DNA]</scope>
    <source>
        <strain evidence="8 9">DSM 20003</strain>
    </source>
</reference>
<dbReference type="Pfam" id="PF00270">
    <property type="entry name" value="DEAD"/>
    <property type="match status" value="1"/>
</dbReference>
<evidence type="ECO:0000313" key="9">
    <source>
        <dbReference type="Proteomes" id="UP000051461"/>
    </source>
</evidence>
<dbReference type="InterPro" id="IPR044742">
    <property type="entry name" value="DEAD/DEAH_RhlB"/>
</dbReference>
<dbReference type="GO" id="GO:0005524">
    <property type="term" value="F:ATP binding"/>
    <property type="evidence" value="ECO:0007669"/>
    <property type="project" value="UniProtKB-KW"/>
</dbReference>
<dbReference type="OrthoDB" id="9805696at2"/>
<dbReference type="InterPro" id="IPR011545">
    <property type="entry name" value="DEAD/DEAH_box_helicase_dom"/>
</dbReference>
<dbReference type="InterPro" id="IPR001650">
    <property type="entry name" value="Helicase_C-like"/>
</dbReference>
<evidence type="ECO:0000259" key="7">
    <source>
        <dbReference type="PROSITE" id="PS51194"/>
    </source>
</evidence>
<dbReference type="GO" id="GO:0005829">
    <property type="term" value="C:cytosol"/>
    <property type="evidence" value="ECO:0007669"/>
    <property type="project" value="TreeGrafter"/>
</dbReference>
<dbReference type="RefSeq" id="WP_057905070.1">
    <property type="nucleotide sequence ID" value="NZ_AZDA01000092.1"/>
</dbReference>
<dbReference type="PROSITE" id="PS51192">
    <property type="entry name" value="HELICASE_ATP_BIND_1"/>
    <property type="match status" value="1"/>
</dbReference>
<dbReference type="InterPro" id="IPR027417">
    <property type="entry name" value="P-loop_NTPase"/>
</dbReference>
<keyword evidence="2" id="KW-0378">Hydrolase</keyword>
<dbReference type="CDD" id="cd00268">
    <property type="entry name" value="DEADc"/>
    <property type="match status" value="1"/>
</dbReference>
<organism evidence="8 9">
    <name type="scientific">Loigolactobacillus bifermentans DSM 20003</name>
    <dbReference type="NCBI Taxonomy" id="1423726"/>
    <lineage>
        <taxon>Bacteria</taxon>
        <taxon>Bacillati</taxon>
        <taxon>Bacillota</taxon>
        <taxon>Bacilli</taxon>
        <taxon>Lactobacillales</taxon>
        <taxon>Lactobacillaceae</taxon>
        <taxon>Loigolactobacillus</taxon>
    </lineage>
</organism>
<evidence type="ECO:0000256" key="3">
    <source>
        <dbReference type="ARBA" id="ARBA00022806"/>
    </source>
</evidence>
<keyword evidence="1" id="KW-0547">Nucleotide-binding</keyword>
<dbReference type="Proteomes" id="UP000051461">
    <property type="component" value="Unassembled WGS sequence"/>
</dbReference>
<accession>A0A0R1GK39</accession>
<dbReference type="GO" id="GO:0009409">
    <property type="term" value="P:response to cold"/>
    <property type="evidence" value="ECO:0007669"/>
    <property type="project" value="TreeGrafter"/>
</dbReference>
<dbReference type="PROSITE" id="PS51194">
    <property type="entry name" value="HELICASE_CTER"/>
    <property type="match status" value="1"/>
</dbReference>
<dbReference type="PANTHER" id="PTHR47963">
    <property type="entry name" value="DEAD-BOX ATP-DEPENDENT RNA HELICASE 47, MITOCHONDRIAL"/>
    <property type="match status" value="1"/>
</dbReference>
<dbReference type="PATRIC" id="fig|1423726.3.peg.662"/>
<keyword evidence="3 8" id="KW-0347">Helicase</keyword>
<dbReference type="SUPFAM" id="SSF52540">
    <property type="entry name" value="P-loop containing nucleoside triphosphate hydrolases"/>
    <property type="match status" value="1"/>
</dbReference>
<feature type="domain" description="Helicase ATP-binding" evidence="6">
    <location>
        <begin position="26"/>
        <end position="195"/>
    </location>
</feature>
<gene>
    <name evidence="8" type="ORF">FC07_GL000640</name>
</gene>
<evidence type="ECO:0000313" key="8">
    <source>
        <dbReference type="EMBL" id="KRK34431.1"/>
    </source>
</evidence>
<evidence type="ECO:0000259" key="6">
    <source>
        <dbReference type="PROSITE" id="PS51192"/>
    </source>
</evidence>
<feature type="compositionally biased region" description="Basic residues" evidence="5">
    <location>
        <begin position="378"/>
        <end position="391"/>
    </location>
</feature>
<dbReference type="InterPro" id="IPR014001">
    <property type="entry name" value="Helicase_ATP-bd"/>
</dbReference>
<name>A0A0R1GK39_9LACO</name>
<dbReference type="GO" id="GO:0005840">
    <property type="term" value="C:ribosome"/>
    <property type="evidence" value="ECO:0007669"/>
    <property type="project" value="TreeGrafter"/>
</dbReference>
<feature type="region of interest" description="Disordered" evidence="5">
    <location>
        <begin position="367"/>
        <end position="419"/>
    </location>
</feature>
<evidence type="ECO:0000256" key="1">
    <source>
        <dbReference type="ARBA" id="ARBA00022741"/>
    </source>
</evidence>
<feature type="compositionally biased region" description="Basic residues" evidence="5">
    <location>
        <begin position="401"/>
        <end position="419"/>
    </location>
</feature>
<dbReference type="SMART" id="SM00490">
    <property type="entry name" value="HELICc"/>
    <property type="match status" value="1"/>
</dbReference>
<proteinExistence type="predicted"/>
<keyword evidence="9" id="KW-1185">Reference proteome</keyword>
<dbReference type="GO" id="GO:0003724">
    <property type="term" value="F:RNA helicase activity"/>
    <property type="evidence" value="ECO:0007669"/>
    <property type="project" value="TreeGrafter"/>
</dbReference>
<dbReference type="EMBL" id="AZDA01000092">
    <property type="protein sequence ID" value="KRK34431.1"/>
    <property type="molecule type" value="Genomic_DNA"/>
</dbReference>
<feature type="domain" description="Helicase C-terminal" evidence="7">
    <location>
        <begin position="221"/>
        <end position="369"/>
    </location>
</feature>
<dbReference type="AlphaFoldDB" id="A0A0R1GK39"/>
<protein>
    <submittedName>
        <fullName evidence="8">ATP-dependent RNA helicase</fullName>
    </submittedName>
</protein>